<accession>A0A1F6NXI7</accession>
<gene>
    <name evidence="1" type="ORF">A3J93_04235</name>
</gene>
<evidence type="ECO:0000313" key="1">
    <source>
        <dbReference type="EMBL" id="OGH88443.1"/>
    </source>
</evidence>
<comment type="caution">
    <text evidence="1">The sequence shown here is derived from an EMBL/GenBank/DDBJ whole genome shotgun (WGS) entry which is preliminary data.</text>
</comment>
<proteinExistence type="predicted"/>
<evidence type="ECO:0000313" key="2">
    <source>
        <dbReference type="Proteomes" id="UP000177907"/>
    </source>
</evidence>
<organism evidence="1 2">
    <name type="scientific">Candidatus Magasanikbacteria bacterium RIFOXYC2_FULL_42_28</name>
    <dbReference type="NCBI Taxonomy" id="1798704"/>
    <lineage>
        <taxon>Bacteria</taxon>
        <taxon>Candidatus Magasanikiibacteriota</taxon>
    </lineage>
</organism>
<reference evidence="1 2" key="1">
    <citation type="journal article" date="2016" name="Nat. Commun.">
        <title>Thousands of microbial genomes shed light on interconnected biogeochemical processes in an aquifer system.</title>
        <authorList>
            <person name="Anantharaman K."/>
            <person name="Brown C.T."/>
            <person name="Hug L.A."/>
            <person name="Sharon I."/>
            <person name="Castelle C.J."/>
            <person name="Probst A.J."/>
            <person name="Thomas B.C."/>
            <person name="Singh A."/>
            <person name="Wilkins M.J."/>
            <person name="Karaoz U."/>
            <person name="Brodie E.L."/>
            <person name="Williams K.H."/>
            <person name="Hubbard S.S."/>
            <person name="Banfield J.F."/>
        </authorList>
    </citation>
    <scope>NUCLEOTIDE SEQUENCE [LARGE SCALE GENOMIC DNA]</scope>
</reference>
<dbReference type="AlphaFoldDB" id="A0A1F6NXI7"/>
<dbReference type="STRING" id="1798704.A3J93_04235"/>
<dbReference type="Proteomes" id="UP000177907">
    <property type="component" value="Unassembled WGS sequence"/>
</dbReference>
<dbReference type="EMBL" id="MFQZ01000002">
    <property type="protein sequence ID" value="OGH88443.1"/>
    <property type="molecule type" value="Genomic_DNA"/>
</dbReference>
<protein>
    <submittedName>
        <fullName evidence="1">Uncharacterized protein</fullName>
    </submittedName>
</protein>
<name>A0A1F6NXI7_9BACT</name>
<sequence>MRRRDIGHPTDEKSLVDIAPADQKGTITTVPDPGWTFDRTREYSDVYCSSSLKDRDIDGNNVGRCSLFTRFIKPENLDPRISKTFVEIVKKSHNYSRLDRDSLEGSFAVVLEDKGNDRGVPAIIEIGKVSSDPNLPGQFRISNDLVIYMHFGKNFVPKLFGIDRDPDHFSRFFEDAVLLSPTEYKFLIELANSIPSETTVLNPDTKTAVRQNEKFRELIRKYESMGLVEVPGAILKLEHNQQQESTEKKEPEHILGAVHPYFLDYYDQFGKKNAKTPAERSELIAKFDRVFSEHRGPLVIVEEESKMAQTIERVKRVGRQGDTYFVISAEATSRLPYTYFNEFTGLLKSFGLQDIKFVGGFDWRDDPGVDFDIVTELPTKTSGCLGSLMNSLKETEIQDIQIVPGYTYS</sequence>